<accession>A0A9I9EFZ7</accession>
<proteinExistence type="predicted"/>
<organism evidence="1">
    <name type="scientific">Cucumis melo</name>
    <name type="common">Muskmelon</name>
    <dbReference type="NCBI Taxonomy" id="3656"/>
    <lineage>
        <taxon>Eukaryota</taxon>
        <taxon>Viridiplantae</taxon>
        <taxon>Streptophyta</taxon>
        <taxon>Embryophyta</taxon>
        <taxon>Tracheophyta</taxon>
        <taxon>Spermatophyta</taxon>
        <taxon>Magnoliopsida</taxon>
        <taxon>eudicotyledons</taxon>
        <taxon>Gunneridae</taxon>
        <taxon>Pentapetalae</taxon>
        <taxon>rosids</taxon>
        <taxon>fabids</taxon>
        <taxon>Cucurbitales</taxon>
        <taxon>Cucurbitaceae</taxon>
        <taxon>Benincaseae</taxon>
        <taxon>Cucumis</taxon>
    </lineage>
</organism>
<sequence>MFGGSEEEGNPFQPPQTWPTKSRFQHLAFGHSSPTVRHEHSSLVVHHRHSSQLSTIPQLTKNVTDISILLSGNSEFGSELQEALMQKDIVGKFRCLLSLYSLGQVFSVPVNGVAPTTKNNSQSTASVSSATPLQSEEYDFSSLTQDSPDAHSAVGKNIGSSMLASIFAMCKRDNIENALLLMPYMSMDDVCRQ</sequence>
<evidence type="ECO:0000313" key="1">
    <source>
        <dbReference type="EnsemblPlants" id="MELO3C033218.2.1"/>
    </source>
</evidence>
<name>A0A9I9EFZ7_CUCME</name>
<dbReference type="EnsemblPlants" id="MELO3C033218.2.1">
    <property type="protein sequence ID" value="MELO3C033218.2.1"/>
    <property type="gene ID" value="MELO3C033218.2"/>
</dbReference>
<reference evidence="1" key="1">
    <citation type="submission" date="2023-03" db="UniProtKB">
        <authorList>
            <consortium name="EnsemblPlants"/>
        </authorList>
    </citation>
    <scope>IDENTIFICATION</scope>
</reference>
<dbReference type="Gramene" id="MELO3C033218.2.1">
    <property type="protein sequence ID" value="MELO3C033218.2.1"/>
    <property type="gene ID" value="MELO3C033218.2"/>
</dbReference>
<dbReference type="AlphaFoldDB" id="A0A9I9EFZ7"/>
<protein>
    <submittedName>
        <fullName evidence="1">Uncharacterized protein</fullName>
    </submittedName>
</protein>